<evidence type="ECO:0000313" key="3">
    <source>
        <dbReference type="Proteomes" id="UP000516412"/>
    </source>
</evidence>
<dbReference type="EMBL" id="CP060414">
    <property type="protein sequence ID" value="QNT57818.1"/>
    <property type="molecule type" value="Genomic_DNA"/>
</dbReference>
<accession>A0A7H1M853</accession>
<feature type="region of interest" description="Disordered" evidence="1">
    <location>
        <begin position="96"/>
        <end position="117"/>
    </location>
</feature>
<dbReference type="AlphaFoldDB" id="A0A7H1M853"/>
<dbReference type="Proteomes" id="UP000516412">
    <property type="component" value="Chromosome"/>
</dbReference>
<feature type="compositionally biased region" description="Basic residues" evidence="1">
    <location>
        <begin position="99"/>
        <end position="117"/>
    </location>
</feature>
<organism evidence="2 3">
    <name type="scientific">Neisseria musculi</name>
    <dbReference type="NCBI Taxonomy" id="1815583"/>
    <lineage>
        <taxon>Bacteria</taxon>
        <taxon>Pseudomonadati</taxon>
        <taxon>Pseudomonadota</taxon>
        <taxon>Betaproteobacteria</taxon>
        <taxon>Neisseriales</taxon>
        <taxon>Neisseriaceae</taxon>
        <taxon>Neisseria</taxon>
    </lineage>
</organism>
<gene>
    <name evidence="2" type="ORF">H7A79_1259</name>
</gene>
<dbReference type="KEGG" id="nmus:H7A79_1259"/>
<reference evidence="2" key="1">
    <citation type="submission" date="2024-06" db="EMBL/GenBank/DDBJ databases">
        <title>Complete Genome Sequence of mouse commensal type strain Neisseria musculi.</title>
        <authorList>
            <person name="Thapa E."/>
            <person name="Aluvathingal J."/>
            <person name="Nadendla S."/>
            <person name="Mehta A."/>
            <person name="Tettelin H."/>
            <person name="Weyand N.J."/>
        </authorList>
    </citation>
    <scope>NUCLEOTIDE SEQUENCE</scope>
    <source>
        <strain evidence="2">NW831</strain>
    </source>
</reference>
<evidence type="ECO:0000313" key="2">
    <source>
        <dbReference type="EMBL" id="QNT57818.1"/>
    </source>
</evidence>
<proteinExistence type="predicted"/>
<sequence length="201" mass="22176">MNPEDIKAVFGMQPEAAVAYLKQKGHHVSWDWQDMLDDAHTATFAVAKTAKDGAPTMAAKPCNSPIGSPPASAPKSITALPVSAVIKSKLLSTTPAVKSKPKINHKETHRHRHRIPQKRPLKIKRAICPFVLFHTVKQHFKSAIPQHPPPSGRIPFSSETLVYLSHSASLPRLLILKFSGLAIQQFVKNNQQNHSTCTFPH</sequence>
<evidence type="ECO:0000256" key="1">
    <source>
        <dbReference type="SAM" id="MobiDB-lite"/>
    </source>
</evidence>
<name>A0A7H1M853_9NEIS</name>
<keyword evidence="3" id="KW-1185">Reference proteome</keyword>
<protein>
    <submittedName>
        <fullName evidence="2">Uncharacterized protein</fullName>
    </submittedName>
</protein>